<keyword evidence="6" id="KW-1185">Reference proteome</keyword>
<dbReference type="SUPFAM" id="SSF53590">
    <property type="entry name" value="Nucleoside hydrolase"/>
    <property type="match status" value="1"/>
</dbReference>
<dbReference type="InterPro" id="IPR048325">
    <property type="entry name" value="ZSWIM3_N"/>
</dbReference>
<feature type="domain" description="ZSWIM3 N-terminal" evidence="4">
    <location>
        <begin position="5"/>
        <end position="108"/>
    </location>
</feature>
<feature type="region of interest" description="Disordered" evidence="2">
    <location>
        <begin position="105"/>
        <end position="142"/>
    </location>
</feature>
<dbReference type="PANTHER" id="PTHR46190">
    <property type="entry name" value="SI:CH211-201H21.5-RELATED"/>
    <property type="match status" value="1"/>
</dbReference>
<evidence type="ECO:0000256" key="2">
    <source>
        <dbReference type="SAM" id="MobiDB-lite"/>
    </source>
</evidence>
<dbReference type="CDD" id="cd02649">
    <property type="entry name" value="nuc_hydro_CeIAG"/>
    <property type="match status" value="1"/>
</dbReference>
<proteinExistence type="inferred from homology"/>
<evidence type="ECO:0000313" key="6">
    <source>
        <dbReference type="Proteomes" id="UP001283361"/>
    </source>
</evidence>
<evidence type="ECO:0000256" key="1">
    <source>
        <dbReference type="ARBA" id="ARBA00009176"/>
    </source>
</evidence>
<comment type="caution">
    <text evidence="5">The sequence shown here is derived from an EMBL/GenBank/DDBJ whole genome shotgun (WGS) entry which is preliminary data.</text>
</comment>
<evidence type="ECO:0000313" key="5">
    <source>
        <dbReference type="EMBL" id="KAK3710509.1"/>
    </source>
</evidence>
<dbReference type="Proteomes" id="UP001283361">
    <property type="component" value="Unassembled WGS sequence"/>
</dbReference>
<protein>
    <recommendedName>
        <fullName evidence="7">Inosine/uridine-preferring nucleoside hydrolase domain-containing protein</fullName>
    </recommendedName>
</protein>
<dbReference type="AlphaFoldDB" id="A0AAE0XTA7"/>
<gene>
    <name evidence="5" type="ORF">RRG08_021324</name>
</gene>
<dbReference type="InterPro" id="IPR001910">
    <property type="entry name" value="Inosine/uridine_hydrolase_dom"/>
</dbReference>
<dbReference type="InterPro" id="IPR036452">
    <property type="entry name" value="Ribo_hydro-like"/>
</dbReference>
<dbReference type="EMBL" id="JAWDGP010007636">
    <property type="protein sequence ID" value="KAK3710509.1"/>
    <property type="molecule type" value="Genomic_DNA"/>
</dbReference>
<evidence type="ECO:0000259" key="4">
    <source>
        <dbReference type="Pfam" id="PF21599"/>
    </source>
</evidence>
<dbReference type="Pfam" id="PF21599">
    <property type="entry name" value="ZSWIM3_N"/>
    <property type="match status" value="1"/>
</dbReference>
<reference evidence="5" key="1">
    <citation type="journal article" date="2023" name="G3 (Bethesda)">
        <title>A reference genome for the long-term kleptoplast-retaining sea slug Elysia crispata morphotype clarki.</title>
        <authorList>
            <person name="Eastman K.E."/>
            <person name="Pendleton A.L."/>
            <person name="Shaikh M.A."/>
            <person name="Suttiyut T."/>
            <person name="Ogas R."/>
            <person name="Tomko P."/>
            <person name="Gavelis G."/>
            <person name="Widhalm J.R."/>
            <person name="Wisecaver J.H."/>
        </authorList>
    </citation>
    <scope>NUCLEOTIDE SEQUENCE</scope>
    <source>
        <strain evidence="5">ECLA1</strain>
    </source>
</reference>
<accession>A0AAE0XTA7</accession>
<dbReference type="GO" id="GO:0016799">
    <property type="term" value="F:hydrolase activity, hydrolyzing N-glycosyl compounds"/>
    <property type="evidence" value="ECO:0007669"/>
    <property type="project" value="InterPro"/>
</dbReference>
<dbReference type="Pfam" id="PF01156">
    <property type="entry name" value="IU_nuc_hydro"/>
    <property type="match status" value="1"/>
</dbReference>
<name>A0AAE0XTA7_9GAST</name>
<dbReference type="Gene3D" id="3.90.245.10">
    <property type="entry name" value="Ribonucleoside hydrolase-like"/>
    <property type="match status" value="1"/>
</dbReference>
<sequence length="560" mass="62073">MSIISVDDEFSSYEEVEEKIQQLQDTEKFKLWKRDSRTIAAAIKRMPKRVFNPEVKYNELLYCCVYGGRETKDELRSMRQRCPYQIKFRCTQDGQRLRVVSITPNHNHGPAETPDMDVAESKVPDQTVVSPSPPPSDADVDEEEEVLTSNSSDVNIEDIMDSPDTDQLAMSSTPEGLTDLQPVKLVSNMSFKQPKLKVILDVDTGIDDSHAIMLALAHHNVEIVAITCANGNVNVDLVVENTLRVLQACGRDDIPVYRGAECSLLGNTSQFENFSGEAWNTPVDTSVIQKEHAANAIIRIINNCPGEVTVVALAPLTNLALAMRLDSTVGRKIKDLYIMGGNIEARGRISPCAEFNFYNDPEAAQVVLKEFINITILPYEVCRKFLLPWDFFDMWTNAGTPASEFLRRSVLESAKPARAAGREGYRSCDGYCMALVLDRSVVHSAEPVYATVELSGQLTRGQMVVDWDGLLGQPCNALVVKELDIGKIQALFMLMVRPQNFSPVNLQQNQLGQFSNTLPQCPIQTHWGIADGQLVPQACHDTAILFDTNNNSGIGTGASR</sequence>
<dbReference type="InterPro" id="IPR052775">
    <property type="entry name" value="IUN_hydrolase"/>
</dbReference>
<organism evidence="5 6">
    <name type="scientific">Elysia crispata</name>
    <name type="common">lettuce slug</name>
    <dbReference type="NCBI Taxonomy" id="231223"/>
    <lineage>
        <taxon>Eukaryota</taxon>
        <taxon>Metazoa</taxon>
        <taxon>Spiralia</taxon>
        <taxon>Lophotrochozoa</taxon>
        <taxon>Mollusca</taxon>
        <taxon>Gastropoda</taxon>
        <taxon>Heterobranchia</taxon>
        <taxon>Euthyneura</taxon>
        <taxon>Panpulmonata</taxon>
        <taxon>Sacoglossa</taxon>
        <taxon>Placobranchoidea</taxon>
        <taxon>Plakobranchidae</taxon>
        <taxon>Elysia</taxon>
    </lineage>
</organism>
<evidence type="ECO:0000259" key="3">
    <source>
        <dbReference type="Pfam" id="PF01156"/>
    </source>
</evidence>
<comment type="similarity">
    <text evidence="1">Belongs to the IUNH family.</text>
</comment>
<feature type="domain" description="Inosine/uridine-preferring nucleoside hydrolase" evidence="3">
    <location>
        <begin position="198"/>
        <end position="487"/>
    </location>
</feature>
<evidence type="ECO:0008006" key="7">
    <source>
        <dbReference type="Google" id="ProtNLM"/>
    </source>
</evidence>
<dbReference type="PANTHER" id="PTHR46190:SF1">
    <property type="entry name" value="SI:CH211-201H21.5"/>
    <property type="match status" value="1"/>
</dbReference>